<evidence type="ECO:0000313" key="2">
    <source>
        <dbReference type="Proteomes" id="UP001177021"/>
    </source>
</evidence>
<comment type="caution">
    <text evidence="1">The sequence shown here is derived from an EMBL/GenBank/DDBJ whole genome shotgun (WGS) entry which is preliminary data.</text>
</comment>
<reference evidence="1" key="1">
    <citation type="submission" date="2023-10" db="EMBL/GenBank/DDBJ databases">
        <authorList>
            <person name="Rodriguez Cubillos JULIANA M."/>
            <person name="De Vega J."/>
        </authorList>
    </citation>
    <scope>NUCLEOTIDE SEQUENCE</scope>
</reference>
<gene>
    <name evidence="1" type="ORF">MILVUS5_LOCUS30789</name>
</gene>
<dbReference type="EMBL" id="CASHSV030000513">
    <property type="protein sequence ID" value="CAJ2665906.1"/>
    <property type="molecule type" value="Genomic_DNA"/>
</dbReference>
<accession>A0ACB0L9D2</accession>
<keyword evidence="2" id="KW-1185">Reference proteome</keyword>
<proteinExistence type="predicted"/>
<organism evidence="1 2">
    <name type="scientific">Trifolium pratense</name>
    <name type="common">Red clover</name>
    <dbReference type="NCBI Taxonomy" id="57577"/>
    <lineage>
        <taxon>Eukaryota</taxon>
        <taxon>Viridiplantae</taxon>
        <taxon>Streptophyta</taxon>
        <taxon>Embryophyta</taxon>
        <taxon>Tracheophyta</taxon>
        <taxon>Spermatophyta</taxon>
        <taxon>Magnoliopsida</taxon>
        <taxon>eudicotyledons</taxon>
        <taxon>Gunneridae</taxon>
        <taxon>Pentapetalae</taxon>
        <taxon>rosids</taxon>
        <taxon>fabids</taxon>
        <taxon>Fabales</taxon>
        <taxon>Fabaceae</taxon>
        <taxon>Papilionoideae</taxon>
        <taxon>50 kb inversion clade</taxon>
        <taxon>NPAAA clade</taxon>
        <taxon>Hologalegina</taxon>
        <taxon>IRL clade</taxon>
        <taxon>Trifolieae</taxon>
        <taxon>Trifolium</taxon>
    </lineage>
</organism>
<protein>
    <submittedName>
        <fullName evidence="1">Uncharacterized protein</fullName>
    </submittedName>
</protein>
<name>A0ACB0L9D2_TRIPR</name>
<sequence>MPILTIQFSPLILKVLRNCSPFSTVLTVLHRSSNRFLHKLVCLATFLKVSESDSFDPYQILNDGVIPMHTRLTSNLDPPS</sequence>
<dbReference type="Proteomes" id="UP001177021">
    <property type="component" value="Unassembled WGS sequence"/>
</dbReference>
<evidence type="ECO:0000313" key="1">
    <source>
        <dbReference type="EMBL" id="CAJ2665906.1"/>
    </source>
</evidence>